<reference evidence="1 3" key="1">
    <citation type="journal article" date="2015" name="Genome Announc.">
        <title>Draft Genome Sequence of a Heterotrophic Facultative Anaerobic Thermophilic Bacterium, Ardenticatena maritima Strain 110ST.</title>
        <authorList>
            <person name="Kawaichi S."/>
            <person name="Yoshida T."/>
            <person name="Sako Y."/>
            <person name="Nakamura R."/>
        </authorList>
    </citation>
    <scope>NUCLEOTIDE SEQUENCE [LARGE SCALE GENOMIC DNA]</scope>
    <source>
        <strain evidence="1 3">110S</strain>
    </source>
</reference>
<name>A0A0M8KA00_9CHLR</name>
<dbReference type="InParanoid" id="A0A0M8KA00"/>
<gene>
    <name evidence="1" type="ORF">ARMA_2334</name>
    <name evidence="2" type="ORF">SE16_02285</name>
</gene>
<dbReference type="STRING" id="872965.SE16_02285"/>
<keyword evidence="3" id="KW-1185">Reference proteome</keyword>
<evidence type="ECO:0000313" key="3">
    <source>
        <dbReference type="Proteomes" id="UP000037784"/>
    </source>
</evidence>
<dbReference type="OrthoDB" id="146765at2"/>
<evidence type="ECO:0000313" key="2">
    <source>
        <dbReference type="EMBL" id="KPL89316.1"/>
    </source>
</evidence>
<dbReference type="Proteomes" id="UP000050502">
    <property type="component" value="Unassembled WGS sequence"/>
</dbReference>
<dbReference type="EMBL" id="BBZA01000211">
    <property type="protein sequence ID" value="GAP63911.1"/>
    <property type="molecule type" value="Genomic_DNA"/>
</dbReference>
<protein>
    <submittedName>
        <fullName evidence="1">Uncharacterized protein</fullName>
    </submittedName>
</protein>
<proteinExistence type="predicted"/>
<evidence type="ECO:0000313" key="4">
    <source>
        <dbReference type="Proteomes" id="UP000050502"/>
    </source>
</evidence>
<evidence type="ECO:0000313" key="1">
    <source>
        <dbReference type="EMBL" id="GAP63911.1"/>
    </source>
</evidence>
<reference evidence="2 4" key="2">
    <citation type="submission" date="2015-07" db="EMBL/GenBank/DDBJ databases">
        <title>Whole genome sequence of Ardenticatena maritima DSM 23922.</title>
        <authorList>
            <person name="Hemp J."/>
            <person name="Ward L.M."/>
            <person name="Pace L.A."/>
            <person name="Fischer W.W."/>
        </authorList>
    </citation>
    <scope>NUCLEOTIDE SEQUENCE [LARGE SCALE GENOMIC DNA]</scope>
    <source>
        <strain evidence="2 4">110S</strain>
    </source>
</reference>
<dbReference type="Proteomes" id="UP000037784">
    <property type="component" value="Unassembled WGS sequence"/>
</dbReference>
<reference evidence="3" key="3">
    <citation type="submission" date="2015-08" db="EMBL/GenBank/DDBJ databases">
        <title>Draft Genome Sequence of a Heterotrophic Facultative Anaerobic Bacterium Ardenticatena maritima Strain 110S.</title>
        <authorList>
            <person name="Kawaichi S."/>
            <person name="Yoshida T."/>
            <person name="Sako Y."/>
            <person name="Nakamura R."/>
        </authorList>
    </citation>
    <scope>NUCLEOTIDE SEQUENCE [LARGE SCALE GENOMIC DNA]</scope>
    <source>
        <strain evidence="3">110S</strain>
    </source>
</reference>
<organism evidence="1 3">
    <name type="scientific">Ardenticatena maritima</name>
    <dbReference type="NCBI Taxonomy" id="872965"/>
    <lineage>
        <taxon>Bacteria</taxon>
        <taxon>Bacillati</taxon>
        <taxon>Chloroflexota</taxon>
        <taxon>Ardenticatenia</taxon>
        <taxon>Ardenticatenales</taxon>
        <taxon>Ardenticatenaceae</taxon>
        <taxon>Ardenticatena</taxon>
    </lineage>
</organism>
<comment type="caution">
    <text evidence="1">The sequence shown here is derived from an EMBL/GenBank/DDBJ whole genome shotgun (WGS) entry which is preliminary data.</text>
</comment>
<dbReference type="RefSeq" id="WP_054493689.1">
    <property type="nucleotide sequence ID" value="NZ_BBZA01000211.1"/>
</dbReference>
<accession>A0A0M8KA00</accession>
<dbReference type="EMBL" id="LGKN01000003">
    <property type="protein sequence ID" value="KPL89316.1"/>
    <property type="molecule type" value="Genomic_DNA"/>
</dbReference>
<dbReference type="AlphaFoldDB" id="A0A0M8KA00"/>
<sequence length="192" mass="22154">MTQQQSYDRYNEPFASVYAVADVFDHLGVAYALGGACARLAYGSHPREVDEAVFFAEMRPEQRAAFEEKAQTLFHVEVERSEPAQPPRSLRLKRLATLFDVRIWLARPPFETEILARRREHGLGRRRLVWLVSPEDAILSSLHWYNRSGGEQIAWWDDAVDMLHTQGNTLDRAYLETWAQRLGLRTLLQAAQ</sequence>